<organism evidence="1 2">
    <name type="scientific">Nannocystis exedens</name>
    <dbReference type="NCBI Taxonomy" id="54"/>
    <lineage>
        <taxon>Bacteria</taxon>
        <taxon>Pseudomonadati</taxon>
        <taxon>Myxococcota</taxon>
        <taxon>Polyangia</taxon>
        <taxon>Nannocystales</taxon>
        <taxon>Nannocystaceae</taxon>
        <taxon>Nannocystis</taxon>
    </lineage>
</organism>
<sequence>MAHTDDDEIDDLLERFIVEADLAGRWLEQHFMPPRLMFWRQKLDFSRESLAKLAPVIAETLASNTPGALEEVARRVAQYLGETIQAHARSFWQRTDDRFELRIERASGRVDVLPIAEPIARLILAVRSGDPKAADLLGEVFDDAVRDGAPPVAR</sequence>
<name>A0A1I2DSR3_9BACT</name>
<dbReference type="Proteomes" id="UP000199400">
    <property type="component" value="Unassembled WGS sequence"/>
</dbReference>
<keyword evidence="2" id="KW-1185">Reference proteome</keyword>
<dbReference type="AlphaFoldDB" id="A0A1I2DSR3"/>
<accession>A0A1I2DSR3</accession>
<dbReference type="EMBL" id="FOMX01000020">
    <property type="protein sequence ID" value="SFE83468.1"/>
    <property type="molecule type" value="Genomic_DNA"/>
</dbReference>
<proteinExistence type="predicted"/>
<gene>
    <name evidence="1" type="ORF">SAMN02745121_05733</name>
</gene>
<dbReference type="RefSeq" id="WP_096327212.1">
    <property type="nucleotide sequence ID" value="NZ_FOMX01000020.1"/>
</dbReference>
<reference evidence="2" key="1">
    <citation type="submission" date="2016-10" db="EMBL/GenBank/DDBJ databases">
        <authorList>
            <person name="Varghese N."/>
            <person name="Submissions S."/>
        </authorList>
    </citation>
    <scope>NUCLEOTIDE SEQUENCE [LARGE SCALE GENOMIC DNA]</scope>
    <source>
        <strain evidence="2">ATCC 25963</strain>
    </source>
</reference>
<dbReference type="STRING" id="54.SAMN02745121_05733"/>
<evidence type="ECO:0000313" key="2">
    <source>
        <dbReference type="Proteomes" id="UP000199400"/>
    </source>
</evidence>
<evidence type="ECO:0000313" key="1">
    <source>
        <dbReference type="EMBL" id="SFE83468.1"/>
    </source>
</evidence>
<protein>
    <submittedName>
        <fullName evidence="1">Uncharacterized protein</fullName>
    </submittedName>
</protein>